<dbReference type="SUPFAM" id="SSF51182">
    <property type="entry name" value="RmlC-like cupins"/>
    <property type="match status" value="1"/>
</dbReference>
<dbReference type="STRING" id="478744.SAMN05444359_108174"/>
<dbReference type="AlphaFoldDB" id="A0A1H9FC17"/>
<keyword evidence="2" id="KW-1185">Reference proteome</keyword>
<protein>
    <recommendedName>
        <fullName evidence="3">Cupin domain-containing protein</fullName>
    </recommendedName>
</protein>
<dbReference type="OrthoDB" id="9799612at2"/>
<dbReference type="RefSeq" id="WP_090167637.1">
    <property type="nucleotide sequence ID" value="NZ_FOFB01000008.1"/>
</dbReference>
<organism evidence="1 2">
    <name type="scientific">Neolewinella agarilytica</name>
    <dbReference type="NCBI Taxonomy" id="478744"/>
    <lineage>
        <taxon>Bacteria</taxon>
        <taxon>Pseudomonadati</taxon>
        <taxon>Bacteroidota</taxon>
        <taxon>Saprospiria</taxon>
        <taxon>Saprospirales</taxon>
        <taxon>Lewinellaceae</taxon>
        <taxon>Neolewinella</taxon>
    </lineage>
</organism>
<reference evidence="2" key="1">
    <citation type="submission" date="2016-10" db="EMBL/GenBank/DDBJ databases">
        <authorList>
            <person name="Varghese N."/>
            <person name="Submissions S."/>
        </authorList>
    </citation>
    <scope>NUCLEOTIDE SEQUENCE [LARGE SCALE GENOMIC DNA]</scope>
    <source>
        <strain evidence="2">DSM 24740</strain>
    </source>
</reference>
<accession>A0A1H9FC17</accession>
<evidence type="ECO:0000313" key="2">
    <source>
        <dbReference type="Proteomes" id="UP000199021"/>
    </source>
</evidence>
<dbReference type="EMBL" id="FOFB01000008">
    <property type="protein sequence ID" value="SEQ35447.1"/>
    <property type="molecule type" value="Genomic_DNA"/>
</dbReference>
<dbReference type="InParanoid" id="A0A1H9FC17"/>
<dbReference type="Proteomes" id="UP000199021">
    <property type="component" value="Unassembled WGS sequence"/>
</dbReference>
<dbReference type="InterPro" id="IPR011051">
    <property type="entry name" value="RmlC_Cupin_sf"/>
</dbReference>
<evidence type="ECO:0008006" key="3">
    <source>
        <dbReference type="Google" id="ProtNLM"/>
    </source>
</evidence>
<proteinExistence type="predicted"/>
<dbReference type="CDD" id="cd07009">
    <property type="entry name" value="cupin_BLL0285-like"/>
    <property type="match status" value="1"/>
</dbReference>
<gene>
    <name evidence="1" type="ORF">SAMN05444359_108174</name>
</gene>
<name>A0A1H9FC17_9BACT</name>
<sequence>MPKSTDQPVINYWHVYTDDSGTSRQQKRQLTGFTLESMGGNSGSQWNNEWLKGASQIIFSELPADFDGDWHENPQPQWIIPLSGGWWVETMDGTRTEMRVGEISFGADQGTTNQKGHRSGVLNGKPCQMMIVQFPEEKKMKGGTPAPDEL</sequence>
<evidence type="ECO:0000313" key="1">
    <source>
        <dbReference type="EMBL" id="SEQ35447.1"/>
    </source>
</evidence>